<dbReference type="Proteomes" id="UP000324748">
    <property type="component" value="Unassembled WGS sequence"/>
</dbReference>
<proteinExistence type="predicted"/>
<evidence type="ECO:0000313" key="2">
    <source>
        <dbReference type="Proteomes" id="UP000324748"/>
    </source>
</evidence>
<protein>
    <submittedName>
        <fullName evidence="1">Uncharacterized protein</fullName>
    </submittedName>
</protein>
<dbReference type="PANTHER" id="PTHR33324">
    <property type="entry name" value="EXPRESSED PROTEIN"/>
    <property type="match status" value="1"/>
</dbReference>
<name>A0A5B0MFM0_PUCGR</name>
<comment type="caution">
    <text evidence="1">The sequence shown here is derived from an EMBL/GenBank/DDBJ whole genome shotgun (WGS) entry which is preliminary data.</text>
</comment>
<gene>
    <name evidence="1" type="ORF">PGT21_035006</name>
</gene>
<sequence length="131" mass="15138">MVRARLQPWSTDGVDGGPSSITILLKWLATNRNYERWRGRGGESKRELSAEILTEMRRNGIHHRDYHGILLQMTLLERSHEQAWEWEGTTGRAARAIGVDGRMVSVRNHLLRMCPYWDELGPILRPAGEDY</sequence>
<evidence type="ECO:0000313" key="1">
    <source>
        <dbReference type="EMBL" id="KAA1075422.1"/>
    </source>
</evidence>
<organism evidence="1 2">
    <name type="scientific">Puccinia graminis f. sp. tritici</name>
    <dbReference type="NCBI Taxonomy" id="56615"/>
    <lineage>
        <taxon>Eukaryota</taxon>
        <taxon>Fungi</taxon>
        <taxon>Dikarya</taxon>
        <taxon>Basidiomycota</taxon>
        <taxon>Pucciniomycotina</taxon>
        <taxon>Pucciniomycetes</taxon>
        <taxon>Pucciniales</taxon>
        <taxon>Pucciniaceae</taxon>
        <taxon>Puccinia</taxon>
    </lineage>
</organism>
<reference evidence="1 2" key="1">
    <citation type="submission" date="2019-05" db="EMBL/GenBank/DDBJ databases">
        <title>Emergence of the Ug99 lineage of the wheat stem rust pathogen through somatic hybridization.</title>
        <authorList>
            <person name="Li F."/>
            <person name="Upadhyaya N.M."/>
            <person name="Sperschneider J."/>
            <person name="Matny O."/>
            <person name="Nguyen-Phuc H."/>
            <person name="Mago R."/>
            <person name="Raley C."/>
            <person name="Miller M.E."/>
            <person name="Silverstein K.A.T."/>
            <person name="Henningsen E."/>
            <person name="Hirsch C.D."/>
            <person name="Visser B."/>
            <person name="Pretorius Z.A."/>
            <person name="Steffenson B.J."/>
            <person name="Schwessinger B."/>
            <person name="Dodds P.N."/>
            <person name="Figueroa M."/>
        </authorList>
    </citation>
    <scope>NUCLEOTIDE SEQUENCE [LARGE SCALE GENOMIC DNA]</scope>
    <source>
        <strain evidence="1">21-0</strain>
    </source>
</reference>
<accession>A0A5B0MFM0</accession>
<keyword evidence="2" id="KW-1185">Reference proteome</keyword>
<dbReference type="EMBL" id="VSWC01000157">
    <property type="protein sequence ID" value="KAA1075422.1"/>
    <property type="molecule type" value="Genomic_DNA"/>
</dbReference>
<dbReference type="PANTHER" id="PTHR33324:SF2">
    <property type="entry name" value="MYB_SANT-LIKE DNA-BINDING DOMAIN-CONTAINING PROTEIN"/>
    <property type="match status" value="1"/>
</dbReference>
<dbReference type="AlphaFoldDB" id="A0A5B0MFM0"/>
<dbReference type="OrthoDB" id="2499804at2759"/>